<evidence type="ECO:0000313" key="2">
    <source>
        <dbReference type="EMBL" id="CAC5396510.1"/>
    </source>
</evidence>
<organism evidence="2 3">
    <name type="scientific">Mytilus coruscus</name>
    <name type="common">Sea mussel</name>
    <dbReference type="NCBI Taxonomy" id="42192"/>
    <lineage>
        <taxon>Eukaryota</taxon>
        <taxon>Metazoa</taxon>
        <taxon>Spiralia</taxon>
        <taxon>Lophotrochozoa</taxon>
        <taxon>Mollusca</taxon>
        <taxon>Bivalvia</taxon>
        <taxon>Autobranchia</taxon>
        <taxon>Pteriomorphia</taxon>
        <taxon>Mytilida</taxon>
        <taxon>Mytiloidea</taxon>
        <taxon>Mytilidae</taxon>
        <taxon>Mytilinae</taxon>
        <taxon>Mytilus</taxon>
    </lineage>
</organism>
<feature type="region of interest" description="Disordered" evidence="1">
    <location>
        <begin position="80"/>
        <end position="108"/>
    </location>
</feature>
<dbReference type="InterPro" id="IPR036691">
    <property type="entry name" value="Endo/exonu/phosph_ase_sf"/>
</dbReference>
<accession>A0A6J8CNT5</accession>
<reference evidence="2 3" key="1">
    <citation type="submission" date="2020-06" db="EMBL/GenBank/DDBJ databases">
        <authorList>
            <person name="Li R."/>
            <person name="Bekaert M."/>
        </authorList>
    </citation>
    <scope>NUCLEOTIDE SEQUENCE [LARGE SCALE GENOMIC DNA]</scope>
    <source>
        <strain evidence="3">wild</strain>
    </source>
</reference>
<keyword evidence="3" id="KW-1185">Reference proteome</keyword>
<sequence length="259" mass="30084">MKTIRFTEETSNKTISPNPVQNFELDKVVGEQVDKDQKKKKREITKAEKRKENKARKEEKVVKEHFKTIDKMMKRYTQDGKIQWEKEHPEKTGKEIRERREKKRNRKTVSNNMNTIKTILATVLLSTCIAKSLNLDMHGNCNAVTMTNNIHVQLTSEAPDRSWSVTLSSQAPHKIYGTETWFSNVISPYEYISPSKYTVYNKDRKDGYEGVLLAVSNKYISSQVNEFDTDCEIIWANMTSPNNKTLYLSAYYRPPSDKG</sequence>
<evidence type="ECO:0000256" key="1">
    <source>
        <dbReference type="SAM" id="MobiDB-lite"/>
    </source>
</evidence>
<dbReference type="EMBL" id="CACVKT020005623">
    <property type="protein sequence ID" value="CAC5396510.1"/>
    <property type="molecule type" value="Genomic_DNA"/>
</dbReference>
<feature type="compositionally biased region" description="Basic and acidic residues" evidence="1">
    <location>
        <begin position="44"/>
        <end position="60"/>
    </location>
</feature>
<dbReference type="OrthoDB" id="8069600at2759"/>
<dbReference type="Proteomes" id="UP000507470">
    <property type="component" value="Unassembled WGS sequence"/>
</dbReference>
<feature type="compositionally biased region" description="Basic and acidic residues" evidence="1">
    <location>
        <begin position="80"/>
        <end position="99"/>
    </location>
</feature>
<protein>
    <submittedName>
        <fullName evidence="2">Uncharacterized protein</fullName>
    </submittedName>
</protein>
<proteinExistence type="predicted"/>
<dbReference type="Gene3D" id="3.60.10.10">
    <property type="entry name" value="Endonuclease/exonuclease/phosphatase"/>
    <property type="match status" value="1"/>
</dbReference>
<dbReference type="AlphaFoldDB" id="A0A6J8CNT5"/>
<feature type="region of interest" description="Disordered" evidence="1">
    <location>
        <begin position="32"/>
        <end position="60"/>
    </location>
</feature>
<evidence type="ECO:0000313" key="3">
    <source>
        <dbReference type="Proteomes" id="UP000507470"/>
    </source>
</evidence>
<name>A0A6J8CNT5_MYTCO</name>
<gene>
    <name evidence="2" type="ORF">MCOR_31059</name>
</gene>